<evidence type="ECO:0000313" key="5">
    <source>
        <dbReference type="Proteomes" id="UP001187531"/>
    </source>
</evidence>
<feature type="compositionally biased region" description="Acidic residues" evidence="1">
    <location>
        <begin position="92"/>
        <end position="106"/>
    </location>
</feature>
<comment type="caution">
    <text evidence="4">The sequence shown here is derived from an EMBL/GenBank/DDBJ whole genome shotgun (WGS) entry which is preliminary data.</text>
</comment>
<sequence>MPLMLLLNLLSKLLSTLLFCLLKIIVAKAIKPKLPNIADNYLGRCCSTGQLTIGYPLKPNYYLPPPSLLKRKIIIENKKNADIKMEPDIIDENEESGDDDVMEEAPNDSKAEKLSTEQMQLRQPIMAGKGTVGKETGASAEISDLVNYVQPLLSDKRIGTNVRVEMYGIPVDTKKFRTKTIPSNGINPLYDEDPFVFSRVVFPDLAFLRLAVYEASGRFIGHRALPINAISPGYKYIPLRNELGQPLGLPSIFVHIKVGDSVPDEHHEITKTLLHPTDDTEVNTPELDKSFIKSASFSEDSPLGQGFLNLSLKREYKKEIKQVRSKPALVLSSQADTTVAVEIDEREIKKREKEIALKTFESFWKNWNSIDVQIEKYQQVLEDTKCDDFLFLKFDDVEKLDECYKSVKDSLEDQYKDIESELEKCKKKCQGDLDCCSDDIWPHDLYDIFDSERFEIFTMSRNLDAITLRHLDV</sequence>
<dbReference type="InterPro" id="IPR000008">
    <property type="entry name" value="C2_dom"/>
</dbReference>
<evidence type="ECO:0000256" key="1">
    <source>
        <dbReference type="SAM" id="MobiDB-lite"/>
    </source>
</evidence>
<dbReference type="GO" id="GO:0046488">
    <property type="term" value="P:phosphatidylinositol metabolic process"/>
    <property type="evidence" value="ECO:0007669"/>
    <property type="project" value="TreeGrafter"/>
</dbReference>
<dbReference type="EMBL" id="JAVRJZ010000012">
    <property type="protein sequence ID" value="KAK2715635.1"/>
    <property type="molecule type" value="Genomic_DNA"/>
</dbReference>
<organism evidence="4 5">
    <name type="scientific">Artemia franciscana</name>
    <name type="common">Brine shrimp</name>
    <name type="synonym">Artemia sanfranciscana</name>
    <dbReference type="NCBI Taxonomy" id="6661"/>
    <lineage>
        <taxon>Eukaryota</taxon>
        <taxon>Metazoa</taxon>
        <taxon>Ecdysozoa</taxon>
        <taxon>Arthropoda</taxon>
        <taxon>Crustacea</taxon>
        <taxon>Branchiopoda</taxon>
        <taxon>Anostraca</taxon>
        <taxon>Artemiidae</taxon>
        <taxon>Artemia</taxon>
    </lineage>
</organism>
<name>A0AA88LBU0_ARTSF</name>
<feature type="chain" id="PRO_5041723101" description="C2 domain-containing protein" evidence="2">
    <location>
        <begin position="30"/>
        <end position="473"/>
    </location>
</feature>
<dbReference type="AlphaFoldDB" id="A0AA88LBU0"/>
<dbReference type="CDD" id="cd00275">
    <property type="entry name" value="C2_PLC_like"/>
    <property type="match status" value="1"/>
</dbReference>
<reference evidence="4" key="1">
    <citation type="submission" date="2023-07" db="EMBL/GenBank/DDBJ databases">
        <title>Chromosome-level genome assembly of Artemia franciscana.</title>
        <authorList>
            <person name="Jo E."/>
        </authorList>
    </citation>
    <scope>NUCLEOTIDE SEQUENCE</scope>
    <source>
        <tissue evidence="4">Whole body</tissue>
    </source>
</reference>
<dbReference type="GO" id="GO:0048015">
    <property type="term" value="P:phosphatidylinositol-mediated signaling"/>
    <property type="evidence" value="ECO:0007669"/>
    <property type="project" value="TreeGrafter"/>
</dbReference>
<dbReference type="GO" id="GO:0007186">
    <property type="term" value="P:G protein-coupled receptor signaling pathway"/>
    <property type="evidence" value="ECO:0007669"/>
    <property type="project" value="TreeGrafter"/>
</dbReference>
<evidence type="ECO:0000313" key="4">
    <source>
        <dbReference type="EMBL" id="KAK2715635.1"/>
    </source>
</evidence>
<dbReference type="GO" id="GO:0005737">
    <property type="term" value="C:cytoplasm"/>
    <property type="evidence" value="ECO:0007669"/>
    <property type="project" value="TreeGrafter"/>
</dbReference>
<dbReference type="SUPFAM" id="SSF49562">
    <property type="entry name" value="C2 domain (Calcium/lipid-binding domain, CaLB)"/>
    <property type="match status" value="1"/>
</dbReference>
<evidence type="ECO:0000256" key="2">
    <source>
        <dbReference type="SAM" id="SignalP"/>
    </source>
</evidence>
<feature type="region of interest" description="Disordered" evidence="1">
    <location>
        <begin position="92"/>
        <end position="114"/>
    </location>
</feature>
<protein>
    <recommendedName>
        <fullName evidence="3">C2 domain-containing protein</fullName>
    </recommendedName>
</protein>
<feature type="domain" description="C2" evidence="3">
    <location>
        <begin position="120"/>
        <end position="239"/>
    </location>
</feature>
<gene>
    <name evidence="4" type="ORF">QYM36_010268</name>
</gene>
<dbReference type="SUPFAM" id="SSF51695">
    <property type="entry name" value="PLC-like phosphodiesterases"/>
    <property type="match status" value="1"/>
</dbReference>
<dbReference type="PANTHER" id="PTHR10336">
    <property type="entry name" value="PHOSPHOINOSITIDE-SPECIFIC PHOSPHOLIPASE C FAMILY PROTEIN"/>
    <property type="match status" value="1"/>
</dbReference>
<dbReference type="Proteomes" id="UP001187531">
    <property type="component" value="Unassembled WGS sequence"/>
</dbReference>
<evidence type="ECO:0000259" key="3">
    <source>
        <dbReference type="SMART" id="SM00239"/>
    </source>
</evidence>
<proteinExistence type="predicted"/>
<dbReference type="InterPro" id="IPR001192">
    <property type="entry name" value="PI-PLC_fam"/>
</dbReference>
<dbReference type="GO" id="GO:0051209">
    <property type="term" value="P:release of sequestered calcium ion into cytosol"/>
    <property type="evidence" value="ECO:0007669"/>
    <property type="project" value="TreeGrafter"/>
</dbReference>
<keyword evidence="5" id="KW-1185">Reference proteome</keyword>
<feature type="signal peptide" evidence="2">
    <location>
        <begin position="1"/>
        <end position="29"/>
    </location>
</feature>
<dbReference type="InterPro" id="IPR035892">
    <property type="entry name" value="C2_domain_sf"/>
</dbReference>
<dbReference type="Gene3D" id="2.60.40.150">
    <property type="entry name" value="C2 domain"/>
    <property type="match status" value="1"/>
</dbReference>
<dbReference type="GO" id="GO:0004435">
    <property type="term" value="F:phosphatidylinositol-4,5-bisphosphate phospholipase C activity"/>
    <property type="evidence" value="ECO:0007669"/>
    <property type="project" value="TreeGrafter"/>
</dbReference>
<accession>A0AA88LBU0</accession>
<dbReference type="SMART" id="SM00239">
    <property type="entry name" value="C2"/>
    <property type="match status" value="1"/>
</dbReference>
<dbReference type="PANTHER" id="PTHR10336:SF149">
    <property type="entry name" value="1-PHOSPHATIDYLINOSITOL 4,5-BISPHOSPHATE PHOSPHODIESTERASE CLASSES I AND II"/>
    <property type="match status" value="1"/>
</dbReference>
<dbReference type="InterPro" id="IPR017946">
    <property type="entry name" value="PLC-like_Pdiesterase_TIM-brl"/>
</dbReference>
<keyword evidence="2" id="KW-0732">Signal</keyword>